<gene>
    <name evidence="2" type="ORF">KTO63_12380</name>
</gene>
<evidence type="ECO:0008006" key="4">
    <source>
        <dbReference type="Google" id="ProtNLM"/>
    </source>
</evidence>
<proteinExistence type="predicted"/>
<dbReference type="Proteomes" id="UP000812270">
    <property type="component" value="Unassembled WGS sequence"/>
</dbReference>
<comment type="caution">
    <text evidence="2">The sequence shown here is derived from an EMBL/GenBank/DDBJ whole genome shotgun (WGS) entry which is preliminary data.</text>
</comment>
<dbReference type="EMBL" id="JAHSPG010000008">
    <property type="protein sequence ID" value="MBV4357951.1"/>
    <property type="molecule type" value="Genomic_DNA"/>
</dbReference>
<feature type="compositionally biased region" description="Basic and acidic residues" evidence="1">
    <location>
        <begin position="175"/>
        <end position="184"/>
    </location>
</feature>
<name>A0A9E2S809_9BACT</name>
<feature type="region of interest" description="Disordered" evidence="1">
    <location>
        <begin position="175"/>
        <end position="202"/>
    </location>
</feature>
<sequence>MQKSLVIKGSQAQTSKAQQAFNGLIRKIERLQHAIQLNTQLLDEKLMYYNSEMLKQERELLEAKKEIVKELYKAFISKTYKGRERTLLKSIITSHLEDIMEEGELEDELQQIFRGVKKMDYQEMKAKDFEMEKEKLEQIFSMYGFDVNTEAFKSAKSKDDLLKESFKMMEEFERKAEERKNEKKAGKKTKKQLARELNDQQKEELRGKNIGRVYKQLAKIFHPDLEPDPAKKTEKEELMKQLTIAYESKDLHTLLRLELEYIHKEENNTANLSEEKLKIYNEVLREQVAELESELHMLPMHPQYSALHAFVDLSQNIASLNLVHEKLLRDSMLRKMKKAVEKLRGTTSEAAEQIQKLLKQFEGREEVE</sequence>
<reference evidence="2" key="1">
    <citation type="submission" date="2021-06" db="EMBL/GenBank/DDBJ databases">
        <authorList>
            <person name="Huq M.A."/>
        </authorList>
    </citation>
    <scope>NUCLEOTIDE SEQUENCE</scope>
    <source>
        <strain evidence="2">MAH-26</strain>
    </source>
</reference>
<feature type="compositionally biased region" description="Basic and acidic residues" evidence="1">
    <location>
        <begin position="193"/>
        <end position="202"/>
    </location>
</feature>
<dbReference type="AlphaFoldDB" id="A0A9E2S809"/>
<accession>A0A9E2S809</accession>
<organism evidence="2 3">
    <name type="scientific">Pinibacter aurantiacus</name>
    <dbReference type="NCBI Taxonomy" id="2851599"/>
    <lineage>
        <taxon>Bacteria</taxon>
        <taxon>Pseudomonadati</taxon>
        <taxon>Bacteroidota</taxon>
        <taxon>Chitinophagia</taxon>
        <taxon>Chitinophagales</taxon>
        <taxon>Chitinophagaceae</taxon>
        <taxon>Pinibacter</taxon>
    </lineage>
</organism>
<dbReference type="RefSeq" id="WP_217791604.1">
    <property type="nucleotide sequence ID" value="NZ_JAHSPG010000008.1"/>
</dbReference>
<evidence type="ECO:0000313" key="3">
    <source>
        <dbReference type="Proteomes" id="UP000812270"/>
    </source>
</evidence>
<protein>
    <recommendedName>
        <fullName evidence="4">J domain-containing protein</fullName>
    </recommendedName>
</protein>
<evidence type="ECO:0000256" key="1">
    <source>
        <dbReference type="SAM" id="MobiDB-lite"/>
    </source>
</evidence>
<keyword evidence="3" id="KW-1185">Reference proteome</keyword>
<evidence type="ECO:0000313" key="2">
    <source>
        <dbReference type="EMBL" id="MBV4357951.1"/>
    </source>
</evidence>